<dbReference type="Proteomes" id="UP000751224">
    <property type="component" value="Unassembled WGS sequence"/>
</dbReference>
<protein>
    <submittedName>
        <fullName evidence="1">Uncharacterized protein</fullName>
    </submittedName>
</protein>
<dbReference type="AlphaFoldDB" id="A0A943I6E0"/>
<reference evidence="1" key="1">
    <citation type="submission" date="2021-02" db="EMBL/GenBank/DDBJ databases">
        <title>Infant gut strain persistence is associated with maternal origin, phylogeny, and functional potential including surface adhesion and iron acquisition.</title>
        <authorList>
            <person name="Lou Y.C."/>
        </authorList>
    </citation>
    <scope>NUCLEOTIDE SEQUENCE</scope>
    <source>
        <strain evidence="1">L3_108_000G1_dasL3_108_000G1_metabat.metabat.11</strain>
    </source>
</reference>
<gene>
    <name evidence="1" type="ORF">KHX14_05220</name>
</gene>
<dbReference type="EMBL" id="JAGZCC010000023">
    <property type="protein sequence ID" value="MBS5588204.1"/>
    <property type="molecule type" value="Genomic_DNA"/>
</dbReference>
<accession>A0A943I6E0</accession>
<organism evidence="1 2">
    <name type="scientific">Thomasclavelia spiroformis</name>
    <dbReference type="NCBI Taxonomy" id="29348"/>
    <lineage>
        <taxon>Bacteria</taxon>
        <taxon>Bacillati</taxon>
        <taxon>Bacillota</taxon>
        <taxon>Erysipelotrichia</taxon>
        <taxon>Erysipelotrichales</taxon>
        <taxon>Coprobacillaceae</taxon>
        <taxon>Thomasclavelia</taxon>
    </lineage>
</organism>
<evidence type="ECO:0000313" key="1">
    <source>
        <dbReference type="EMBL" id="MBS5588204.1"/>
    </source>
</evidence>
<comment type="caution">
    <text evidence="1">The sequence shown here is derived from an EMBL/GenBank/DDBJ whole genome shotgun (WGS) entry which is preliminary data.</text>
</comment>
<sequence length="72" mass="8446">MKKIKKEAVLLMFNLTTLLLLTVAVLDTQRNRNLYIEESRKNALLTIEINDRNNIIEDLQNKLKKFEGSNTR</sequence>
<dbReference type="RefSeq" id="WP_303886792.1">
    <property type="nucleotide sequence ID" value="NZ_JAGZCC010000023.1"/>
</dbReference>
<evidence type="ECO:0000313" key="2">
    <source>
        <dbReference type="Proteomes" id="UP000751224"/>
    </source>
</evidence>
<proteinExistence type="predicted"/>
<name>A0A943I6E0_9FIRM</name>